<dbReference type="EMBL" id="JAUCEY010000008">
    <property type="protein sequence ID" value="MDM5452254.1"/>
    <property type="molecule type" value="Genomic_DNA"/>
</dbReference>
<accession>A0AAW7IA96</accession>
<evidence type="ECO:0000313" key="1">
    <source>
        <dbReference type="EMBL" id="MDM5452254.1"/>
    </source>
</evidence>
<evidence type="ECO:0000313" key="2">
    <source>
        <dbReference type="Proteomes" id="UP001234602"/>
    </source>
</evidence>
<protein>
    <recommendedName>
        <fullName evidence="3">Transposase</fullName>
    </recommendedName>
</protein>
<organism evidence="1 2">
    <name type="scientific">Peribacillus simplex</name>
    <dbReference type="NCBI Taxonomy" id="1478"/>
    <lineage>
        <taxon>Bacteria</taxon>
        <taxon>Bacillati</taxon>
        <taxon>Bacillota</taxon>
        <taxon>Bacilli</taxon>
        <taxon>Bacillales</taxon>
        <taxon>Bacillaceae</taxon>
        <taxon>Peribacillus</taxon>
    </lineage>
</organism>
<proteinExistence type="predicted"/>
<evidence type="ECO:0008006" key="3">
    <source>
        <dbReference type="Google" id="ProtNLM"/>
    </source>
</evidence>
<comment type="caution">
    <text evidence="1">The sequence shown here is derived from an EMBL/GenBank/DDBJ whole genome shotgun (WGS) entry which is preliminary data.</text>
</comment>
<name>A0AAW7IA96_9BACI</name>
<gene>
    <name evidence="1" type="ORF">QUF89_08650</name>
</gene>
<sequence>MEEVETNMAYLWFLGYGFHDKVPHS</sequence>
<dbReference type="Proteomes" id="UP001234602">
    <property type="component" value="Unassembled WGS sequence"/>
</dbReference>
<reference evidence="1" key="1">
    <citation type="submission" date="2023-06" db="EMBL/GenBank/DDBJ databases">
        <title>Comparative genomics of Bacillaceae isolates and their secondary metabolite potential.</title>
        <authorList>
            <person name="Song L."/>
            <person name="Nielsen L.J."/>
            <person name="Mohite O."/>
            <person name="Xu X."/>
            <person name="Weber T."/>
            <person name="Kovacs A.T."/>
        </authorList>
    </citation>
    <scope>NUCLEOTIDE SEQUENCE</scope>
    <source>
        <strain evidence="1">D8_B_37</strain>
    </source>
</reference>
<dbReference type="AlphaFoldDB" id="A0AAW7IA96"/>